<accession>A0A9Q1H998</accession>
<keyword evidence="1" id="KW-0732">Signal</keyword>
<organism evidence="2 3">
    <name type="scientific">Holothuria leucospilota</name>
    <name type="common">Black long sea cucumber</name>
    <name type="synonym">Mertensiothuria leucospilota</name>
    <dbReference type="NCBI Taxonomy" id="206669"/>
    <lineage>
        <taxon>Eukaryota</taxon>
        <taxon>Metazoa</taxon>
        <taxon>Echinodermata</taxon>
        <taxon>Eleutherozoa</taxon>
        <taxon>Echinozoa</taxon>
        <taxon>Holothuroidea</taxon>
        <taxon>Aspidochirotacea</taxon>
        <taxon>Aspidochirotida</taxon>
        <taxon>Holothuriidae</taxon>
        <taxon>Holothuria</taxon>
    </lineage>
</organism>
<comment type="caution">
    <text evidence="2">The sequence shown here is derived from an EMBL/GenBank/DDBJ whole genome shotgun (WGS) entry which is preliminary data.</text>
</comment>
<gene>
    <name evidence="2" type="ORF">HOLleu_18184</name>
</gene>
<feature type="signal peptide" evidence="1">
    <location>
        <begin position="1"/>
        <end position="24"/>
    </location>
</feature>
<proteinExistence type="predicted"/>
<evidence type="ECO:0000256" key="1">
    <source>
        <dbReference type="SAM" id="SignalP"/>
    </source>
</evidence>
<keyword evidence="3" id="KW-1185">Reference proteome</keyword>
<evidence type="ECO:0000313" key="3">
    <source>
        <dbReference type="Proteomes" id="UP001152320"/>
    </source>
</evidence>
<protein>
    <submittedName>
        <fullName evidence="2">Uncharacterized protein</fullName>
    </submittedName>
</protein>
<dbReference type="Proteomes" id="UP001152320">
    <property type="component" value="Chromosome 8"/>
</dbReference>
<feature type="chain" id="PRO_5040122508" evidence="1">
    <location>
        <begin position="25"/>
        <end position="54"/>
    </location>
</feature>
<reference evidence="2" key="1">
    <citation type="submission" date="2021-10" db="EMBL/GenBank/DDBJ databases">
        <title>Tropical sea cucumber genome reveals ecological adaptation and Cuvierian tubules defense mechanism.</title>
        <authorList>
            <person name="Chen T."/>
        </authorList>
    </citation>
    <scope>NUCLEOTIDE SEQUENCE</scope>
    <source>
        <strain evidence="2">Nanhai2018</strain>
        <tissue evidence="2">Muscle</tissue>
    </source>
</reference>
<dbReference type="AlphaFoldDB" id="A0A9Q1H998"/>
<sequence length="54" mass="6410">MSSHGQAREIRVLFLPFCVGLVKARENPVHRQGQMQEVTPQIDCTYHYYQFWIT</sequence>
<evidence type="ECO:0000313" key="2">
    <source>
        <dbReference type="EMBL" id="KAJ8037380.1"/>
    </source>
</evidence>
<name>A0A9Q1H998_HOLLE</name>
<dbReference type="EMBL" id="JAIZAY010000008">
    <property type="protein sequence ID" value="KAJ8037380.1"/>
    <property type="molecule type" value="Genomic_DNA"/>
</dbReference>